<gene>
    <name evidence="2" type="ORF">TPSD3_07500</name>
</gene>
<dbReference type="EMBL" id="MSLT01000012">
    <property type="protein sequence ID" value="OUD14653.1"/>
    <property type="molecule type" value="Genomic_DNA"/>
</dbReference>
<comment type="caution">
    <text evidence="2">The sequence shown here is derived from an EMBL/GenBank/DDBJ whole genome shotgun (WGS) entry which is preliminary data.</text>
</comment>
<keyword evidence="3" id="KW-1185">Reference proteome</keyword>
<comment type="similarity">
    <text evidence="1">Belongs to the ComF/GntX family.</text>
</comment>
<dbReference type="Gene3D" id="3.40.50.2020">
    <property type="match status" value="1"/>
</dbReference>
<dbReference type="AlphaFoldDB" id="A0A251XAE2"/>
<organism evidence="2 3">
    <name type="scientific">Thioflexithrix psekupsensis</name>
    <dbReference type="NCBI Taxonomy" id="1570016"/>
    <lineage>
        <taxon>Bacteria</taxon>
        <taxon>Pseudomonadati</taxon>
        <taxon>Pseudomonadota</taxon>
        <taxon>Gammaproteobacteria</taxon>
        <taxon>Thiotrichales</taxon>
        <taxon>Thioflexithrix</taxon>
    </lineage>
</organism>
<accession>A0A251XAE2</accession>
<dbReference type="PANTHER" id="PTHR47505:SF1">
    <property type="entry name" value="DNA UTILIZATION PROTEIN YHGH"/>
    <property type="match status" value="1"/>
</dbReference>
<evidence type="ECO:0000256" key="1">
    <source>
        <dbReference type="ARBA" id="ARBA00008007"/>
    </source>
</evidence>
<protein>
    <submittedName>
        <fullName evidence="2">Uncharacterized protein</fullName>
    </submittedName>
</protein>
<dbReference type="InterPro" id="IPR029057">
    <property type="entry name" value="PRTase-like"/>
</dbReference>
<dbReference type="InterPro" id="IPR000836">
    <property type="entry name" value="PRTase_dom"/>
</dbReference>
<dbReference type="PANTHER" id="PTHR47505">
    <property type="entry name" value="DNA UTILIZATION PROTEIN YHGH"/>
    <property type="match status" value="1"/>
</dbReference>
<dbReference type="InterPro" id="IPR051910">
    <property type="entry name" value="ComF/GntX_DNA_util-trans"/>
</dbReference>
<dbReference type="Proteomes" id="UP000194798">
    <property type="component" value="Unassembled WGS sequence"/>
</dbReference>
<dbReference type="SUPFAM" id="SSF53271">
    <property type="entry name" value="PRTase-like"/>
    <property type="match status" value="1"/>
</dbReference>
<evidence type="ECO:0000313" key="3">
    <source>
        <dbReference type="Proteomes" id="UP000194798"/>
    </source>
</evidence>
<sequence>MRLQQSCFLCHRLGKQAICRDCLLELPWKTESCERCGVSFVSPHQRVCYECRTWPPAFRHTYALFDYAYPITNLLHSAKYGGQLAVLNLLAELMACHLNPKQLPELFVPVPMHAQDLRHRGYNQALELARGLARRLQRPVDITGVFCTRHKQTQARLSFVERQENVRGLFALQHPARWKAVEHAAIVDDVVTTGSTVGELTQVLLAAGVKQVDVWCCARRQGLLRE</sequence>
<proteinExistence type="inferred from homology"/>
<evidence type="ECO:0000313" key="2">
    <source>
        <dbReference type="EMBL" id="OUD14653.1"/>
    </source>
</evidence>
<dbReference type="CDD" id="cd06223">
    <property type="entry name" value="PRTases_typeI"/>
    <property type="match status" value="1"/>
</dbReference>
<reference evidence="2 3" key="1">
    <citation type="submission" date="2016-12" db="EMBL/GenBank/DDBJ databases">
        <title>Thioflexothrix psekupsii D3 genome sequencing and assembly.</title>
        <authorList>
            <person name="Fomenkov A."/>
            <person name="Vincze T."/>
            <person name="Grabovich M."/>
            <person name="Anton B.P."/>
            <person name="Dubinina G."/>
            <person name="Orlova M."/>
            <person name="Belousova E."/>
            <person name="Roberts R.J."/>
        </authorList>
    </citation>
    <scope>NUCLEOTIDE SEQUENCE [LARGE SCALE GENOMIC DNA]</scope>
    <source>
        <strain evidence="2">D3</strain>
    </source>
</reference>
<name>A0A251XAE2_9GAMM</name>